<sequence>TVTDRLDLLLKCHLYHDNYGSDHRATFSEWILDTKRNTNAKPRKAFDRVDWEKIGMEVLSLMGKQGELHSAEALDATVEKLTTTKASAVEKHTPDLRPSPYAKQCFTADLKSYQNEVNCLRRKVVYAGKKRKPGGPGLRTLQDGSDNF</sequence>
<organism evidence="1 2">
    <name type="scientific">Penicillium arizonense</name>
    <dbReference type="NCBI Taxonomy" id="1835702"/>
    <lineage>
        <taxon>Eukaryota</taxon>
        <taxon>Fungi</taxon>
        <taxon>Dikarya</taxon>
        <taxon>Ascomycota</taxon>
        <taxon>Pezizomycotina</taxon>
        <taxon>Eurotiomycetes</taxon>
        <taxon>Eurotiomycetidae</taxon>
        <taxon>Eurotiales</taxon>
        <taxon>Aspergillaceae</taxon>
        <taxon>Penicillium</taxon>
    </lineage>
</organism>
<evidence type="ECO:0000313" key="1">
    <source>
        <dbReference type="EMBL" id="OGE46670.1"/>
    </source>
</evidence>
<dbReference type="Proteomes" id="UP000177622">
    <property type="component" value="Unassembled WGS sequence"/>
</dbReference>
<comment type="caution">
    <text evidence="1">The sequence shown here is derived from an EMBL/GenBank/DDBJ whole genome shotgun (WGS) entry which is preliminary data.</text>
</comment>
<proteinExistence type="predicted"/>
<dbReference type="AlphaFoldDB" id="A0A1F5L106"/>
<dbReference type="RefSeq" id="XP_022482138.1">
    <property type="nucleotide sequence ID" value="XM_022638006.1"/>
</dbReference>
<dbReference type="OrthoDB" id="4352260at2759"/>
<name>A0A1F5L106_PENAI</name>
<reference evidence="1 2" key="1">
    <citation type="journal article" date="2016" name="Sci. Rep.">
        <title>Penicillium arizonense, a new, genome sequenced fungal species, reveals a high chemical diversity in secreted metabolites.</title>
        <authorList>
            <person name="Grijseels S."/>
            <person name="Nielsen J.C."/>
            <person name="Randelovic M."/>
            <person name="Nielsen J."/>
            <person name="Nielsen K.F."/>
            <person name="Workman M."/>
            <person name="Frisvad J.C."/>
        </authorList>
    </citation>
    <scope>NUCLEOTIDE SEQUENCE [LARGE SCALE GENOMIC DNA]</scope>
    <source>
        <strain evidence="1 2">CBS 141311</strain>
    </source>
</reference>
<accession>A0A1F5L106</accession>
<keyword evidence="2" id="KW-1185">Reference proteome</keyword>
<dbReference type="GeneID" id="34582740"/>
<gene>
    <name evidence="1" type="ORF">PENARI_c144G03938</name>
</gene>
<protein>
    <submittedName>
        <fullName evidence="1">Uncharacterized protein</fullName>
    </submittedName>
</protein>
<feature type="non-terminal residue" evidence="1">
    <location>
        <position position="1"/>
    </location>
</feature>
<dbReference type="EMBL" id="LXJU01000144">
    <property type="protein sequence ID" value="OGE46670.1"/>
    <property type="molecule type" value="Genomic_DNA"/>
</dbReference>
<evidence type="ECO:0000313" key="2">
    <source>
        <dbReference type="Proteomes" id="UP000177622"/>
    </source>
</evidence>
<dbReference type="STRING" id="1835702.A0A1F5L106"/>